<dbReference type="PIRSF" id="PIRSF016305">
    <property type="entry name" value="LCM_mtfrase"/>
    <property type="match status" value="1"/>
</dbReference>
<keyword evidence="7 8" id="KW-0949">S-adenosyl-L-methionine</keyword>
<evidence type="ECO:0000256" key="3">
    <source>
        <dbReference type="ARBA" id="ARBA00012834"/>
    </source>
</evidence>
<dbReference type="GO" id="GO:0032259">
    <property type="term" value="P:methylation"/>
    <property type="evidence" value="ECO:0007669"/>
    <property type="project" value="UniProtKB-KW"/>
</dbReference>
<keyword evidence="5 8" id="KW-0489">Methyltransferase</keyword>
<feature type="region of interest" description="Disordered" evidence="10">
    <location>
        <begin position="1"/>
        <end position="47"/>
    </location>
</feature>
<evidence type="ECO:0000256" key="4">
    <source>
        <dbReference type="ARBA" id="ARBA00017497"/>
    </source>
</evidence>
<feature type="binding site" evidence="9">
    <location>
        <position position="110"/>
    </location>
    <ligand>
        <name>S-adenosyl-L-methionine</name>
        <dbReference type="ChEBI" id="CHEBI:59789"/>
    </ligand>
</feature>
<dbReference type="EC" id="2.1.1.233" evidence="3 8"/>
<feature type="binding site" evidence="9">
    <location>
        <position position="135"/>
    </location>
    <ligand>
        <name>S-adenosyl-L-methionine</name>
        <dbReference type="ChEBI" id="CHEBI:59789"/>
    </ligand>
</feature>
<reference evidence="11 12" key="1">
    <citation type="journal article" date="2018" name="Mol. Biol. Evol.">
        <title>Broad Genomic Sampling Reveals a Smut Pathogenic Ancestry of the Fungal Clade Ustilaginomycotina.</title>
        <authorList>
            <person name="Kijpornyongpan T."/>
            <person name="Mondo S.J."/>
            <person name="Barry K."/>
            <person name="Sandor L."/>
            <person name="Lee J."/>
            <person name="Lipzen A."/>
            <person name="Pangilinan J."/>
            <person name="LaButti K."/>
            <person name="Hainaut M."/>
            <person name="Henrissat B."/>
            <person name="Grigoriev I.V."/>
            <person name="Spatafora J.W."/>
            <person name="Aime M.C."/>
        </authorList>
    </citation>
    <scope>NUCLEOTIDE SEQUENCE [LARGE SCALE GENOMIC DNA]</scope>
    <source>
        <strain evidence="11 12">MCA 4658</strain>
    </source>
</reference>
<dbReference type="PANTHER" id="PTHR13600">
    <property type="entry name" value="LEUCINE CARBOXYL METHYLTRANSFERASE"/>
    <property type="match status" value="1"/>
</dbReference>
<evidence type="ECO:0000256" key="2">
    <source>
        <dbReference type="ARBA" id="ARBA00010703"/>
    </source>
</evidence>
<dbReference type="InParanoid" id="A0A316VTB2"/>
<dbReference type="InterPro" id="IPR029063">
    <property type="entry name" value="SAM-dependent_MTases_sf"/>
</dbReference>
<dbReference type="FunCoup" id="A0A316VTB2">
    <property type="interactions" value="295"/>
</dbReference>
<dbReference type="EMBL" id="KZ819412">
    <property type="protein sequence ID" value="PWN40620.1"/>
    <property type="molecule type" value="Genomic_DNA"/>
</dbReference>
<dbReference type="PANTHER" id="PTHR13600:SF21">
    <property type="entry name" value="LEUCINE CARBOXYL METHYLTRANSFERASE 1"/>
    <property type="match status" value="1"/>
</dbReference>
<evidence type="ECO:0000256" key="1">
    <source>
        <dbReference type="ARBA" id="ARBA00000724"/>
    </source>
</evidence>
<evidence type="ECO:0000313" key="11">
    <source>
        <dbReference type="EMBL" id="PWN40620.1"/>
    </source>
</evidence>
<evidence type="ECO:0000256" key="10">
    <source>
        <dbReference type="SAM" id="MobiDB-lite"/>
    </source>
</evidence>
<evidence type="ECO:0000256" key="9">
    <source>
        <dbReference type="PIRSR" id="PIRSR016305-1"/>
    </source>
</evidence>
<comment type="similarity">
    <text evidence="2 8">Belongs to the methyltransferase superfamily. LCMT family.</text>
</comment>
<dbReference type="OrthoDB" id="203237at2759"/>
<evidence type="ECO:0000256" key="7">
    <source>
        <dbReference type="ARBA" id="ARBA00022691"/>
    </source>
</evidence>
<sequence length="400" mass="43263">MASLSLGAPRRRGGANNSNSNSNSSSAASASTSSSTQPGTRSSLLADESIRSTDSDALISRLSALQAGYLPAERKGSSERSSFSHYLLPMGTPLPLPKRPPIINIGTALRCLTIDQHVERFLRKGDQKKQIISLGAGSDARYFRILADEALSARLAHYVELDFSQLTRAKVERIARADPLRKSLQGMRVEANGTALRSASYTILPGDLRELADPSKSAALQHTLWSILHPSLPTLILAECVLSYLPAQDSTSLLSFLSRRFNNISALSYDMCISGSDRLGEAPKPSKFGSVMLSNLAARGLTLEGAKECTTPTAYAEKFLSAFEAGAATLGDSKVVDSGCTNLRQVWAQMNAEERSRWSRLEGLDEVEELEILLEHYGVSWATRERGTNLLETDGGQPES</sequence>
<dbReference type="STRING" id="1522189.A0A316VTB2"/>
<protein>
    <recommendedName>
        <fullName evidence="4 8">Leucine carboxyl methyltransferase 1</fullName>
        <ecNumber evidence="3 8">2.1.1.233</ecNumber>
    </recommendedName>
</protein>
<dbReference type="GO" id="GO:0018423">
    <property type="term" value="F:protein C-terminal leucine carboxyl O-methyltransferase activity"/>
    <property type="evidence" value="ECO:0007669"/>
    <property type="project" value="UniProtKB-EC"/>
</dbReference>
<evidence type="ECO:0000256" key="8">
    <source>
        <dbReference type="PIRNR" id="PIRNR016305"/>
    </source>
</evidence>
<evidence type="ECO:0000256" key="6">
    <source>
        <dbReference type="ARBA" id="ARBA00022679"/>
    </source>
</evidence>
<dbReference type="InterPro" id="IPR016651">
    <property type="entry name" value="LCMT1"/>
</dbReference>
<accession>A0A316VTB2</accession>
<dbReference type="SUPFAM" id="SSF53335">
    <property type="entry name" value="S-adenosyl-L-methionine-dependent methyltransferases"/>
    <property type="match status" value="1"/>
</dbReference>
<organism evidence="11 12">
    <name type="scientific">Ceraceosorus guamensis</name>
    <dbReference type="NCBI Taxonomy" id="1522189"/>
    <lineage>
        <taxon>Eukaryota</taxon>
        <taxon>Fungi</taxon>
        <taxon>Dikarya</taxon>
        <taxon>Basidiomycota</taxon>
        <taxon>Ustilaginomycotina</taxon>
        <taxon>Exobasidiomycetes</taxon>
        <taxon>Ceraceosorales</taxon>
        <taxon>Ceraceosoraceae</taxon>
        <taxon>Ceraceosorus</taxon>
    </lineage>
</organism>
<gene>
    <name evidence="11" type="ORF">IE81DRAFT_325411</name>
</gene>
<keyword evidence="6 8" id="KW-0808">Transferase</keyword>
<keyword evidence="12" id="KW-1185">Reference proteome</keyword>
<evidence type="ECO:0000256" key="5">
    <source>
        <dbReference type="ARBA" id="ARBA00022603"/>
    </source>
</evidence>
<proteinExistence type="inferred from homology"/>
<name>A0A316VTB2_9BASI</name>
<dbReference type="Gene3D" id="3.40.50.150">
    <property type="entry name" value="Vaccinia Virus protein VP39"/>
    <property type="match status" value="1"/>
</dbReference>
<comment type="catalytic activity">
    <reaction evidence="1 8">
        <text>[phosphatase 2A protein]-C-terminal L-leucine + S-adenosyl-L-methionine = [phosphatase 2A protein]-C-terminal L-leucine methyl ester + S-adenosyl-L-homocysteine</text>
        <dbReference type="Rhea" id="RHEA:48544"/>
        <dbReference type="Rhea" id="RHEA-COMP:12134"/>
        <dbReference type="Rhea" id="RHEA-COMP:12135"/>
        <dbReference type="ChEBI" id="CHEBI:57856"/>
        <dbReference type="ChEBI" id="CHEBI:59789"/>
        <dbReference type="ChEBI" id="CHEBI:90516"/>
        <dbReference type="ChEBI" id="CHEBI:90517"/>
        <dbReference type="EC" id="2.1.1.233"/>
    </reaction>
</comment>
<feature type="compositionally biased region" description="Low complexity" evidence="10">
    <location>
        <begin position="15"/>
        <end position="36"/>
    </location>
</feature>
<feature type="binding site" evidence="9">
    <location>
        <begin position="207"/>
        <end position="208"/>
    </location>
    <ligand>
        <name>S-adenosyl-L-methionine</name>
        <dbReference type="ChEBI" id="CHEBI:59789"/>
    </ligand>
</feature>
<comment type="function">
    <text evidence="8">Methylates the carboxyl group of the C-terminal leucine residue of protein phosphatase 2A catalytic subunits to form alpha-leucine ester residues.</text>
</comment>
<dbReference type="Pfam" id="PF04072">
    <property type="entry name" value="LCM"/>
    <property type="match status" value="1"/>
</dbReference>
<evidence type="ECO:0000313" key="12">
    <source>
        <dbReference type="Proteomes" id="UP000245783"/>
    </source>
</evidence>
<dbReference type="AlphaFoldDB" id="A0A316VTB2"/>
<dbReference type="InterPro" id="IPR007213">
    <property type="entry name" value="Ppm1/Ppm2/Tcmp"/>
</dbReference>
<dbReference type="Proteomes" id="UP000245783">
    <property type="component" value="Unassembled WGS sequence"/>
</dbReference>
<feature type="binding site" evidence="9">
    <location>
        <position position="239"/>
    </location>
    <ligand>
        <name>S-adenosyl-L-methionine</name>
        <dbReference type="ChEBI" id="CHEBI:59789"/>
    </ligand>
</feature>
<dbReference type="RefSeq" id="XP_025367780.1">
    <property type="nucleotide sequence ID" value="XM_025514500.1"/>
</dbReference>
<dbReference type="GeneID" id="37036370"/>